<feature type="domain" description="Recombinase" evidence="1">
    <location>
        <begin position="48"/>
        <end position="189"/>
    </location>
</feature>
<dbReference type="AlphaFoldDB" id="A0A174LNP8"/>
<dbReference type="Pfam" id="PF07508">
    <property type="entry name" value="Recombinase"/>
    <property type="match status" value="1"/>
</dbReference>
<dbReference type="InterPro" id="IPR050639">
    <property type="entry name" value="SSR_resolvase"/>
</dbReference>
<dbReference type="GO" id="GO:0000150">
    <property type="term" value="F:DNA strand exchange activity"/>
    <property type="evidence" value="ECO:0007669"/>
    <property type="project" value="InterPro"/>
</dbReference>
<sequence>MDSAQGDNDFAPLRNIFNEWLVRDASKKMRVVKRSKGMNGKPITSKPVYGYLMDKNENFIIDEEAAPIVKQIYNLCLAGNDPTKIARMLTEQQIPTPGTLEYRRTVHIHCYHPGYECKWATNIVAHILENREYTGCLIYFKITTQSYKCSKTIYNDEDKQAVFGNYYEPILDTHTWEQVQAFRKQRNAPIAMMK</sequence>
<evidence type="ECO:0000313" key="2">
    <source>
        <dbReference type="EMBL" id="CUP23415.1"/>
    </source>
</evidence>
<dbReference type="GO" id="GO:0003677">
    <property type="term" value="F:DNA binding"/>
    <property type="evidence" value="ECO:0007669"/>
    <property type="project" value="InterPro"/>
</dbReference>
<dbReference type="PANTHER" id="PTHR30461:SF23">
    <property type="entry name" value="DNA RECOMBINASE-RELATED"/>
    <property type="match status" value="1"/>
</dbReference>
<reference evidence="2 3" key="1">
    <citation type="submission" date="2015-09" db="EMBL/GenBank/DDBJ databases">
        <authorList>
            <consortium name="Pathogen Informatics"/>
        </authorList>
    </citation>
    <scope>NUCLEOTIDE SEQUENCE [LARGE SCALE GENOMIC DNA]</scope>
    <source>
        <strain evidence="2 3">2789STDY5834939</strain>
    </source>
</reference>
<gene>
    <name evidence="2" type="ORF">ERS852551_00180</name>
</gene>
<dbReference type="InterPro" id="IPR011109">
    <property type="entry name" value="DNA_bind_recombinase_dom"/>
</dbReference>
<dbReference type="Gene3D" id="3.90.1750.20">
    <property type="entry name" value="Putative Large Serine Recombinase, Chain B, Domain 2"/>
    <property type="match status" value="1"/>
</dbReference>
<name>A0A174LNP8_9FIRM</name>
<organism evidence="2 3">
    <name type="scientific">Anaerotruncus colihominis</name>
    <dbReference type="NCBI Taxonomy" id="169435"/>
    <lineage>
        <taxon>Bacteria</taxon>
        <taxon>Bacillati</taxon>
        <taxon>Bacillota</taxon>
        <taxon>Clostridia</taxon>
        <taxon>Eubacteriales</taxon>
        <taxon>Oscillospiraceae</taxon>
        <taxon>Anaerotruncus</taxon>
    </lineage>
</organism>
<evidence type="ECO:0000313" key="3">
    <source>
        <dbReference type="Proteomes" id="UP000095765"/>
    </source>
</evidence>
<dbReference type="Proteomes" id="UP000095765">
    <property type="component" value="Unassembled WGS sequence"/>
</dbReference>
<evidence type="ECO:0000259" key="1">
    <source>
        <dbReference type="PROSITE" id="PS51737"/>
    </source>
</evidence>
<protein>
    <submittedName>
        <fullName evidence="2">Recombinase</fullName>
    </submittedName>
</protein>
<dbReference type="InterPro" id="IPR038109">
    <property type="entry name" value="DNA_bind_recomb_sf"/>
</dbReference>
<dbReference type="EMBL" id="CZBE01000001">
    <property type="protein sequence ID" value="CUP23415.1"/>
    <property type="molecule type" value="Genomic_DNA"/>
</dbReference>
<dbReference type="PROSITE" id="PS51737">
    <property type="entry name" value="RECOMBINASE_DNA_BIND"/>
    <property type="match status" value="1"/>
</dbReference>
<accession>A0A174LNP8</accession>
<dbReference type="PANTHER" id="PTHR30461">
    <property type="entry name" value="DNA-INVERTASE FROM LAMBDOID PROPHAGE"/>
    <property type="match status" value="1"/>
</dbReference>
<proteinExistence type="predicted"/>